<keyword evidence="8" id="KW-1185">Reference proteome</keyword>
<organism evidence="7 8">
    <name type="scientific">Rhodovibrio salinarum</name>
    <dbReference type="NCBI Taxonomy" id="1087"/>
    <lineage>
        <taxon>Bacteria</taxon>
        <taxon>Pseudomonadati</taxon>
        <taxon>Pseudomonadota</taxon>
        <taxon>Alphaproteobacteria</taxon>
        <taxon>Rhodospirillales</taxon>
        <taxon>Rhodovibrionaceae</taxon>
        <taxon>Rhodovibrio</taxon>
    </lineage>
</organism>
<evidence type="ECO:0000313" key="8">
    <source>
        <dbReference type="Proteomes" id="UP000778970"/>
    </source>
</evidence>
<dbReference type="AlphaFoldDB" id="A0A934QJW6"/>
<comment type="similarity">
    <text evidence="1">Belongs to the sigma-70 factor family. ECF subfamily.</text>
</comment>
<protein>
    <submittedName>
        <fullName evidence="7">RNA polymerase sigma factor</fullName>
    </submittedName>
</protein>
<reference evidence="7" key="1">
    <citation type="submission" date="2017-08" db="EMBL/GenBank/DDBJ databases">
        <authorList>
            <person name="Imhoff J.F."/>
            <person name="Rahn T."/>
            <person name="Kuenzel S."/>
            <person name="Neulinger S.C."/>
        </authorList>
    </citation>
    <scope>NUCLEOTIDE SEQUENCE</scope>
    <source>
        <strain evidence="7">DSM 9154</strain>
    </source>
</reference>
<keyword evidence="2" id="KW-0805">Transcription regulation</keyword>
<dbReference type="Gene3D" id="1.10.1740.10">
    <property type="match status" value="1"/>
</dbReference>
<accession>A0A934QJW6</accession>
<evidence type="ECO:0000256" key="1">
    <source>
        <dbReference type="ARBA" id="ARBA00010641"/>
    </source>
</evidence>
<evidence type="ECO:0000256" key="3">
    <source>
        <dbReference type="ARBA" id="ARBA00023082"/>
    </source>
</evidence>
<dbReference type="InterPro" id="IPR007627">
    <property type="entry name" value="RNA_pol_sigma70_r2"/>
</dbReference>
<dbReference type="Proteomes" id="UP000778970">
    <property type="component" value="Unassembled WGS sequence"/>
</dbReference>
<dbReference type="GO" id="GO:0006352">
    <property type="term" value="P:DNA-templated transcription initiation"/>
    <property type="evidence" value="ECO:0007669"/>
    <property type="project" value="InterPro"/>
</dbReference>
<evidence type="ECO:0000259" key="6">
    <source>
        <dbReference type="Pfam" id="PF08281"/>
    </source>
</evidence>
<keyword evidence="4" id="KW-0804">Transcription</keyword>
<dbReference type="InterPro" id="IPR014284">
    <property type="entry name" value="RNA_pol_sigma-70_dom"/>
</dbReference>
<evidence type="ECO:0000259" key="5">
    <source>
        <dbReference type="Pfam" id="PF04542"/>
    </source>
</evidence>
<dbReference type="Pfam" id="PF04542">
    <property type="entry name" value="Sigma70_r2"/>
    <property type="match status" value="1"/>
</dbReference>
<dbReference type="InterPro" id="IPR036388">
    <property type="entry name" value="WH-like_DNA-bd_sf"/>
</dbReference>
<keyword evidence="3" id="KW-0731">Sigma factor</keyword>
<dbReference type="InterPro" id="IPR013249">
    <property type="entry name" value="RNA_pol_sigma70_r4_t2"/>
</dbReference>
<dbReference type="CDD" id="cd06171">
    <property type="entry name" value="Sigma70_r4"/>
    <property type="match status" value="1"/>
</dbReference>
<dbReference type="SUPFAM" id="SSF88946">
    <property type="entry name" value="Sigma2 domain of RNA polymerase sigma factors"/>
    <property type="match status" value="1"/>
</dbReference>
<dbReference type="InterPro" id="IPR013324">
    <property type="entry name" value="RNA_pol_sigma_r3/r4-like"/>
</dbReference>
<dbReference type="Gene3D" id="1.10.10.10">
    <property type="entry name" value="Winged helix-like DNA-binding domain superfamily/Winged helix DNA-binding domain"/>
    <property type="match status" value="1"/>
</dbReference>
<feature type="domain" description="RNA polymerase sigma-70 region 2" evidence="5">
    <location>
        <begin position="27"/>
        <end position="98"/>
    </location>
</feature>
<dbReference type="SUPFAM" id="SSF88659">
    <property type="entry name" value="Sigma3 and sigma4 domains of RNA polymerase sigma factors"/>
    <property type="match status" value="1"/>
</dbReference>
<dbReference type="PANTHER" id="PTHR43133">
    <property type="entry name" value="RNA POLYMERASE ECF-TYPE SIGMA FACTO"/>
    <property type="match status" value="1"/>
</dbReference>
<name>A0A934QJW6_9PROT</name>
<comment type="caution">
    <text evidence="7">The sequence shown here is derived from an EMBL/GenBank/DDBJ whole genome shotgun (WGS) entry which is preliminary data.</text>
</comment>
<feature type="domain" description="RNA polymerase sigma factor 70 region 4 type 2" evidence="6">
    <location>
        <begin position="130"/>
        <end position="181"/>
    </location>
</feature>
<evidence type="ECO:0000313" key="7">
    <source>
        <dbReference type="EMBL" id="MBK1698238.1"/>
    </source>
</evidence>
<sequence>MKCNCGSFRKPLGRPQIRSPMTDLDALYSDHANTLRQFAYRRTGDADMAADLVQEAFAKYAATVEQHADRPAVEQPQSFLRRTIVNLVIDGVRRRGRRGRTPPMDELAFEPRDHAPLQEQQTADRQHVVILRSALAALPARERDALIMNRVHGKTHAQIAAEMNVSPSMVSKYIMNALRKLKRQLPDATS</sequence>
<dbReference type="PANTHER" id="PTHR43133:SF63">
    <property type="entry name" value="RNA POLYMERASE SIGMA FACTOR FECI-RELATED"/>
    <property type="match status" value="1"/>
</dbReference>
<dbReference type="NCBIfam" id="TIGR02937">
    <property type="entry name" value="sigma70-ECF"/>
    <property type="match status" value="1"/>
</dbReference>
<evidence type="ECO:0000256" key="4">
    <source>
        <dbReference type="ARBA" id="ARBA00023163"/>
    </source>
</evidence>
<dbReference type="InterPro" id="IPR013325">
    <property type="entry name" value="RNA_pol_sigma_r2"/>
</dbReference>
<dbReference type="GO" id="GO:0003677">
    <property type="term" value="F:DNA binding"/>
    <property type="evidence" value="ECO:0007669"/>
    <property type="project" value="InterPro"/>
</dbReference>
<dbReference type="InterPro" id="IPR039425">
    <property type="entry name" value="RNA_pol_sigma-70-like"/>
</dbReference>
<dbReference type="Pfam" id="PF08281">
    <property type="entry name" value="Sigma70_r4_2"/>
    <property type="match status" value="1"/>
</dbReference>
<evidence type="ECO:0000256" key="2">
    <source>
        <dbReference type="ARBA" id="ARBA00023015"/>
    </source>
</evidence>
<dbReference type="EMBL" id="NRRE01000026">
    <property type="protein sequence ID" value="MBK1698238.1"/>
    <property type="molecule type" value="Genomic_DNA"/>
</dbReference>
<reference evidence="7" key="2">
    <citation type="journal article" date="2020" name="Microorganisms">
        <title>Osmotic Adaptation and Compatible Solute Biosynthesis of Phototrophic Bacteria as Revealed from Genome Analyses.</title>
        <authorList>
            <person name="Imhoff J.F."/>
            <person name="Rahn T."/>
            <person name="Kunzel S."/>
            <person name="Keller A."/>
            <person name="Neulinger S.C."/>
        </authorList>
    </citation>
    <scope>NUCLEOTIDE SEQUENCE</scope>
    <source>
        <strain evidence="7">DSM 9154</strain>
    </source>
</reference>
<proteinExistence type="inferred from homology"/>
<dbReference type="GO" id="GO:0016987">
    <property type="term" value="F:sigma factor activity"/>
    <property type="evidence" value="ECO:0007669"/>
    <property type="project" value="UniProtKB-KW"/>
</dbReference>
<gene>
    <name evidence="7" type="ORF">CKO21_13400</name>
</gene>